<reference evidence="4" key="1">
    <citation type="submission" date="2015-03" db="EMBL/GenBank/DDBJ databases">
        <authorList>
            <consortium name="Pathogen Informatics"/>
            <person name="Murphy D."/>
        </authorList>
    </citation>
    <scope>NUCLEOTIDE SEQUENCE</scope>
    <source>
        <strain evidence="4">N09902308</strain>
    </source>
</reference>
<evidence type="ECO:0000313" key="6">
    <source>
        <dbReference type="Proteomes" id="UP000045842"/>
    </source>
</evidence>
<name>A0A655JCL1_MYCTX</name>
<organism evidence="3 8">
    <name type="scientific">Mycobacterium tuberculosis</name>
    <dbReference type="NCBI Taxonomy" id="1773"/>
    <lineage>
        <taxon>Bacteria</taxon>
        <taxon>Bacillati</taxon>
        <taxon>Actinomycetota</taxon>
        <taxon>Actinomycetes</taxon>
        <taxon>Mycobacteriales</taxon>
        <taxon>Mycobacteriaceae</taxon>
        <taxon>Mycobacterium</taxon>
        <taxon>Mycobacterium tuberculosis complex</taxon>
    </lineage>
</organism>
<evidence type="ECO:0000313" key="4">
    <source>
        <dbReference type="EMBL" id="COY07531.1"/>
    </source>
</evidence>
<dbReference type="EMBL" id="CHKL01000406">
    <property type="protein sequence ID" value="COW71981.1"/>
    <property type="molecule type" value="Genomic_DNA"/>
</dbReference>
<accession>A0A655JCL1</accession>
<evidence type="ECO:0000313" key="1">
    <source>
        <dbReference type="EMBL" id="CFR81158.1"/>
    </source>
</evidence>
<evidence type="ECO:0000313" key="3">
    <source>
        <dbReference type="EMBL" id="COW71981.1"/>
    </source>
</evidence>
<dbReference type="Proteomes" id="UP000048600">
    <property type="component" value="Unassembled WGS sequence"/>
</dbReference>
<proteinExistence type="predicted"/>
<evidence type="ECO:0000313" key="5">
    <source>
        <dbReference type="Proteomes" id="UP000039021"/>
    </source>
</evidence>
<dbReference type="Proteomes" id="UP000045842">
    <property type="component" value="Unassembled WGS sequence"/>
</dbReference>
<evidence type="ECO:0000313" key="7">
    <source>
        <dbReference type="Proteomes" id="UP000046680"/>
    </source>
</evidence>
<dbReference type="EMBL" id="CSBK01000905">
    <property type="protein sequence ID" value="COY07531.1"/>
    <property type="molecule type" value="Genomic_DNA"/>
</dbReference>
<dbReference type="EMBL" id="CSAD01000624">
    <property type="protein sequence ID" value="COW23441.1"/>
    <property type="molecule type" value="Genomic_DNA"/>
</dbReference>
<dbReference type="Proteomes" id="UP000039021">
    <property type="component" value="Unassembled WGS sequence"/>
</dbReference>
<reference evidence="5 6" key="2">
    <citation type="submission" date="2015-03" db="EMBL/GenBank/DDBJ databases">
        <authorList>
            <consortium name="Pathogen Informatics"/>
        </authorList>
    </citation>
    <scope>NUCLEOTIDE SEQUENCE [LARGE SCALE GENOMIC DNA]</scope>
    <source>
        <strain evidence="1 7">C09601061</strain>
        <strain evidence="2 6">G09801536</strain>
        <strain evidence="5">N09902308</strain>
        <strain evidence="3 8">P00601463</strain>
    </source>
</reference>
<dbReference type="EMBL" id="CGCX01000660">
    <property type="protein sequence ID" value="CFR81158.1"/>
    <property type="molecule type" value="Genomic_DNA"/>
</dbReference>
<gene>
    <name evidence="1" type="ORF">ERS007657_01911</name>
    <name evidence="2" type="ORF">ERS007679_03436</name>
    <name evidence="4" type="ORF">ERS007739_02089</name>
    <name evidence="3" type="ORF">ERS007741_03018</name>
</gene>
<dbReference type="Proteomes" id="UP000046680">
    <property type="component" value="Unassembled WGS sequence"/>
</dbReference>
<dbReference type="AlphaFoldDB" id="A0A655JCL1"/>
<evidence type="ECO:0000313" key="2">
    <source>
        <dbReference type="EMBL" id="COW23441.1"/>
    </source>
</evidence>
<evidence type="ECO:0000313" key="8">
    <source>
        <dbReference type="Proteomes" id="UP000048600"/>
    </source>
</evidence>
<sequence length="56" mass="6010">MSKASSSDRPAVTRLAMAFSISWAPNRAVFGDSAARISIRSHSTGLSANVFRIERA</sequence>
<protein>
    <submittedName>
        <fullName evidence="3">Uncharacterized protein</fullName>
    </submittedName>
</protein>